<comment type="caution">
    <text evidence="1">The sequence shown here is derived from an EMBL/GenBank/DDBJ whole genome shotgun (WGS) entry which is preliminary data.</text>
</comment>
<evidence type="ECO:0000313" key="1">
    <source>
        <dbReference type="EMBL" id="KAH7851119.1"/>
    </source>
</evidence>
<gene>
    <name evidence="1" type="ORF">Vadar_007535</name>
</gene>
<name>A0ACB7YDD8_9ERIC</name>
<organism evidence="1 2">
    <name type="scientific">Vaccinium darrowii</name>
    <dbReference type="NCBI Taxonomy" id="229202"/>
    <lineage>
        <taxon>Eukaryota</taxon>
        <taxon>Viridiplantae</taxon>
        <taxon>Streptophyta</taxon>
        <taxon>Embryophyta</taxon>
        <taxon>Tracheophyta</taxon>
        <taxon>Spermatophyta</taxon>
        <taxon>Magnoliopsida</taxon>
        <taxon>eudicotyledons</taxon>
        <taxon>Gunneridae</taxon>
        <taxon>Pentapetalae</taxon>
        <taxon>asterids</taxon>
        <taxon>Ericales</taxon>
        <taxon>Ericaceae</taxon>
        <taxon>Vaccinioideae</taxon>
        <taxon>Vaccinieae</taxon>
        <taxon>Vaccinium</taxon>
    </lineage>
</organism>
<reference evidence="1 2" key="1">
    <citation type="journal article" date="2021" name="Hortic Res">
        <title>High-quality reference genome and annotation aids understanding of berry development for evergreen blueberry (Vaccinium darrowii).</title>
        <authorList>
            <person name="Yu J."/>
            <person name="Hulse-Kemp A.M."/>
            <person name="Babiker E."/>
            <person name="Staton M."/>
        </authorList>
    </citation>
    <scope>NUCLEOTIDE SEQUENCE [LARGE SCALE GENOMIC DNA]</scope>
    <source>
        <strain evidence="2">cv. NJ 8807/NJ 8810</strain>
        <tissue evidence="1">Young leaf</tissue>
    </source>
</reference>
<protein>
    <submittedName>
        <fullName evidence="1">Uncharacterized protein</fullName>
    </submittedName>
</protein>
<dbReference type="EMBL" id="CM037158">
    <property type="protein sequence ID" value="KAH7851119.1"/>
    <property type="molecule type" value="Genomic_DNA"/>
</dbReference>
<sequence length="559" mass="62604">MDNNFRTAGISEVFTIYVDNLTDDMDTVWLGQIFSKYGRVLDAFIPRKRSKFFKSKFGFIRFNSVAEANLAISDLNGVVIRDRKILVKMATYCRVKEHGGVRQHNPRSTVMADRVNQVSKVNKSNEVLPNNLGSKSFAEVVMGNARTAPRRISVKATGNEWLTRSVVAKLKSLSAMESIREALHCHGVPQFEVKDFGGLWVVVTFLSSEQMLSVFDGELSWLKNWFAEVKKWNPDLKEARRRNIWISCYGVPLHCWSASTFQKIAQLWGEVLTMDDATIKGLSFACGKIMIATEKWEWINEVIQLEVNGKIYDIRVVEEQVVIHGHCSVCSHNSSESTRVDSTPVEKFGNSTADSIDEANSRRDVEHWEREKILSELMHSANDLSRVVESVGEVSKEVLVSDMHAGEIGGSFPTPEYGSKENSNEEGEIKAVGSQQIFNTEEVGPVDLGLEPNSIAIKEGAFLTNVEANGPLLNNTGQSIVERNMEDSFSNCEIGDSNEDIESFEDTAATRHLANILKDIEEVADTEGFHRTQGNLKTEGYWSILQSQNQNQKVAESMT</sequence>
<evidence type="ECO:0000313" key="2">
    <source>
        <dbReference type="Proteomes" id="UP000828048"/>
    </source>
</evidence>
<accession>A0ACB7YDD8</accession>
<keyword evidence="2" id="KW-1185">Reference proteome</keyword>
<dbReference type="Proteomes" id="UP000828048">
    <property type="component" value="Chromosome 8"/>
</dbReference>
<proteinExistence type="predicted"/>